<sequence>DARPHCRCPAKFTWSRSEVMTAKPGVGTITAWHESVGYKFASCCVICIKANKNGVYEFSSAALQANRDAVTSTWAIKSAQVAKIYQMNSQRHCWISVGISSAALLSIANRESKQALSARARCSHLDSRTPVLATARSDATAVDRSDPASSQATHARVVEASAEKPPASVRRGGRALPELNLLGRYCAQEAPNNFAVCPRSHCVATANIAGVGPRETAVAPAVAKDYVGALELCNGDVKTLGTSGFAREPHCARGGAPGGQLVAVAQHIGRKRSLALSMGAFGIHRKPAGALNFLWE</sequence>
<evidence type="ECO:0000313" key="2">
    <source>
        <dbReference type="EMBL" id="CAK0831113.1"/>
    </source>
</evidence>
<reference evidence="2" key="1">
    <citation type="submission" date="2023-10" db="EMBL/GenBank/DDBJ databases">
        <authorList>
            <person name="Chen Y."/>
            <person name="Shah S."/>
            <person name="Dougan E. K."/>
            <person name="Thang M."/>
            <person name="Chan C."/>
        </authorList>
    </citation>
    <scope>NUCLEOTIDE SEQUENCE [LARGE SCALE GENOMIC DNA]</scope>
</reference>
<evidence type="ECO:0000256" key="1">
    <source>
        <dbReference type="SAM" id="MobiDB-lite"/>
    </source>
</evidence>
<comment type="caution">
    <text evidence="2">The sequence shown here is derived from an EMBL/GenBank/DDBJ whole genome shotgun (WGS) entry which is preliminary data.</text>
</comment>
<evidence type="ECO:0000313" key="3">
    <source>
        <dbReference type="Proteomes" id="UP001189429"/>
    </source>
</evidence>
<gene>
    <name evidence="2" type="ORF">PCOR1329_LOCUS29551</name>
</gene>
<proteinExistence type="predicted"/>
<protein>
    <recommendedName>
        <fullName evidence="4">Subtilisin</fullName>
    </recommendedName>
</protein>
<name>A0ABN9SHF7_9DINO</name>
<dbReference type="EMBL" id="CAUYUJ010011114">
    <property type="protein sequence ID" value="CAK0831113.1"/>
    <property type="molecule type" value="Genomic_DNA"/>
</dbReference>
<keyword evidence="3" id="KW-1185">Reference proteome</keyword>
<feature type="non-terminal residue" evidence="2">
    <location>
        <position position="1"/>
    </location>
</feature>
<organism evidence="2 3">
    <name type="scientific">Prorocentrum cordatum</name>
    <dbReference type="NCBI Taxonomy" id="2364126"/>
    <lineage>
        <taxon>Eukaryota</taxon>
        <taxon>Sar</taxon>
        <taxon>Alveolata</taxon>
        <taxon>Dinophyceae</taxon>
        <taxon>Prorocentrales</taxon>
        <taxon>Prorocentraceae</taxon>
        <taxon>Prorocentrum</taxon>
    </lineage>
</organism>
<feature type="non-terminal residue" evidence="2">
    <location>
        <position position="296"/>
    </location>
</feature>
<evidence type="ECO:0008006" key="4">
    <source>
        <dbReference type="Google" id="ProtNLM"/>
    </source>
</evidence>
<feature type="region of interest" description="Disordered" evidence="1">
    <location>
        <begin position="136"/>
        <end position="171"/>
    </location>
</feature>
<dbReference type="Proteomes" id="UP001189429">
    <property type="component" value="Unassembled WGS sequence"/>
</dbReference>
<accession>A0ABN9SHF7</accession>